<comment type="caution">
    <text evidence="1">The sequence shown here is derived from an EMBL/GenBank/DDBJ whole genome shotgun (WGS) entry which is preliminary data.</text>
</comment>
<sequence length="68" mass="8011">MEAVHRHGRDHARAQLLFVTYAKEWFGVAPTSETIEYAEHSFHKVRDGRFYEMNYLIDAQAVQRQLGM</sequence>
<keyword evidence="2" id="KW-1185">Reference proteome</keyword>
<dbReference type="AlphaFoldDB" id="A0A917KK88"/>
<dbReference type="RefSeq" id="WP_189311133.1">
    <property type="nucleotide sequence ID" value="NZ_BMQA01000006.1"/>
</dbReference>
<protein>
    <submittedName>
        <fullName evidence="1">Uncharacterized protein</fullName>
    </submittedName>
</protein>
<dbReference type="SUPFAM" id="SSF54427">
    <property type="entry name" value="NTF2-like"/>
    <property type="match status" value="1"/>
</dbReference>
<reference evidence="1" key="2">
    <citation type="submission" date="2020-09" db="EMBL/GenBank/DDBJ databases">
        <authorList>
            <person name="Sun Q."/>
            <person name="Ohkuma M."/>
        </authorList>
    </citation>
    <scope>NUCLEOTIDE SEQUENCE</scope>
    <source>
        <strain evidence="1">JCM 3086</strain>
    </source>
</reference>
<dbReference type="Gene3D" id="3.10.450.50">
    <property type="match status" value="1"/>
</dbReference>
<accession>A0A917KK88</accession>
<organism evidence="1 2">
    <name type="scientific">Streptomyces brasiliensis</name>
    <dbReference type="NCBI Taxonomy" id="1954"/>
    <lineage>
        <taxon>Bacteria</taxon>
        <taxon>Bacillati</taxon>
        <taxon>Actinomycetota</taxon>
        <taxon>Actinomycetes</taxon>
        <taxon>Kitasatosporales</taxon>
        <taxon>Streptomycetaceae</taxon>
        <taxon>Streptomyces</taxon>
    </lineage>
</organism>
<name>A0A917KK88_9ACTN</name>
<gene>
    <name evidence="1" type="ORF">GCM10010121_024340</name>
</gene>
<evidence type="ECO:0000313" key="1">
    <source>
        <dbReference type="EMBL" id="GGJ13110.1"/>
    </source>
</evidence>
<reference evidence="1" key="1">
    <citation type="journal article" date="2014" name="Int. J. Syst. Evol. Microbiol.">
        <title>Complete genome sequence of Corynebacterium casei LMG S-19264T (=DSM 44701T), isolated from a smear-ripened cheese.</title>
        <authorList>
            <consortium name="US DOE Joint Genome Institute (JGI-PGF)"/>
            <person name="Walter F."/>
            <person name="Albersmeier A."/>
            <person name="Kalinowski J."/>
            <person name="Ruckert C."/>
        </authorList>
    </citation>
    <scope>NUCLEOTIDE SEQUENCE</scope>
    <source>
        <strain evidence="1">JCM 3086</strain>
    </source>
</reference>
<dbReference type="Proteomes" id="UP000657574">
    <property type="component" value="Unassembled WGS sequence"/>
</dbReference>
<evidence type="ECO:0000313" key="2">
    <source>
        <dbReference type="Proteomes" id="UP000657574"/>
    </source>
</evidence>
<dbReference type="EMBL" id="BMQA01000006">
    <property type="protein sequence ID" value="GGJ13110.1"/>
    <property type="molecule type" value="Genomic_DNA"/>
</dbReference>
<proteinExistence type="predicted"/>
<dbReference type="InterPro" id="IPR032710">
    <property type="entry name" value="NTF2-like_dom_sf"/>
</dbReference>